<organism evidence="2 3">
    <name type="scientific">Caenispirillum bisanense</name>
    <dbReference type="NCBI Taxonomy" id="414052"/>
    <lineage>
        <taxon>Bacteria</taxon>
        <taxon>Pseudomonadati</taxon>
        <taxon>Pseudomonadota</taxon>
        <taxon>Alphaproteobacteria</taxon>
        <taxon>Rhodospirillales</taxon>
        <taxon>Novispirillaceae</taxon>
        <taxon>Caenispirillum</taxon>
    </lineage>
</organism>
<sequence length="274" mass="28622">MRRGVTAFAVAAGLVLAAGQGAAAAGGEPAVPPVLQIDGKPIDPYCFQQVEDRFVPRDCLDEGMAVKETQPDYAADGQWVERIYRFTDIPADEPGGESSAGYRHVGETPQGTVIETHFWGGGTGQFSSVLVLRRDGEAVEVVDTPFGGDRCNGGVQSVAVRDGVLTASAAITPYDLLAIALDDEPPVEAYDDIAACAICCVGTVAFTGDTLDGVTLGMEGGPTQPFSEPGDTSPQGCLDALIKDRGAWDKSITLDRAALSDLGQAFLARCLPKQ</sequence>
<proteinExistence type="predicted"/>
<name>A0A286GWG6_9PROT</name>
<evidence type="ECO:0000256" key="1">
    <source>
        <dbReference type="SAM" id="SignalP"/>
    </source>
</evidence>
<protein>
    <submittedName>
        <fullName evidence="2">Uncharacterized protein</fullName>
    </submittedName>
</protein>
<dbReference type="AlphaFoldDB" id="A0A286GWG6"/>
<evidence type="ECO:0000313" key="3">
    <source>
        <dbReference type="Proteomes" id="UP000219621"/>
    </source>
</evidence>
<gene>
    <name evidence="2" type="ORF">SAMN05421508_11015</name>
</gene>
<keyword evidence="1" id="KW-0732">Signal</keyword>
<keyword evidence="3" id="KW-1185">Reference proteome</keyword>
<feature type="signal peptide" evidence="1">
    <location>
        <begin position="1"/>
        <end position="24"/>
    </location>
</feature>
<dbReference type="RefSeq" id="WP_141415205.1">
    <property type="nucleotide sequence ID" value="NZ_OCNJ01000010.1"/>
</dbReference>
<dbReference type="OrthoDB" id="7357458at2"/>
<reference evidence="2 3" key="1">
    <citation type="submission" date="2017-09" db="EMBL/GenBank/DDBJ databases">
        <authorList>
            <person name="Ehlers B."/>
            <person name="Leendertz F.H."/>
        </authorList>
    </citation>
    <scope>NUCLEOTIDE SEQUENCE [LARGE SCALE GENOMIC DNA]</scope>
    <source>
        <strain evidence="2 3">USBA 140</strain>
    </source>
</reference>
<feature type="chain" id="PRO_5013148912" evidence="1">
    <location>
        <begin position="25"/>
        <end position="274"/>
    </location>
</feature>
<dbReference type="Proteomes" id="UP000219621">
    <property type="component" value="Unassembled WGS sequence"/>
</dbReference>
<evidence type="ECO:0000313" key="2">
    <source>
        <dbReference type="EMBL" id="SOD99822.1"/>
    </source>
</evidence>
<accession>A0A286GWG6</accession>
<dbReference type="EMBL" id="OCNJ01000010">
    <property type="protein sequence ID" value="SOD99822.1"/>
    <property type="molecule type" value="Genomic_DNA"/>
</dbReference>